<feature type="domain" description="EF-hand" evidence="3">
    <location>
        <begin position="25"/>
        <end position="60"/>
    </location>
</feature>
<dbReference type="SUPFAM" id="SSF47473">
    <property type="entry name" value="EF-hand"/>
    <property type="match status" value="1"/>
</dbReference>
<feature type="non-terminal residue" evidence="4">
    <location>
        <position position="109"/>
    </location>
</feature>
<dbReference type="STRING" id="9646.ENSAMEP00000007188"/>
<reference evidence="4" key="1">
    <citation type="journal article" date="2010" name="Nature">
        <title>The sequence and de novo assembly of the giant panda genome.</title>
        <authorList>
            <person name="Li R."/>
            <person name="Fan W."/>
            <person name="Tian G."/>
            <person name="Zhu H."/>
            <person name="He L."/>
            <person name="Cai J."/>
            <person name="Huang Q."/>
            <person name="Cai Q."/>
            <person name="Li B."/>
            <person name="Bai Y."/>
            <person name="Zhang Z."/>
            <person name="Zhang Y."/>
            <person name="Wang W."/>
            <person name="Li J."/>
            <person name="Wei F."/>
            <person name="Li H."/>
            <person name="Jian M."/>
            <person name="Li J."/>
            <person name="Zhang Z."/>
            <person name="Nielsen R."/>
            <person name="Li D."/>
            <person name="Gu W."/>
            <person name="Yang Z."/>
            <person name="Xuan Z."/>
            <person name="Ryder O.A."/>
            <person name="Leung F.C."/>
            <person name="Zhou Y."/>
            <person name="Cao J."/>
            <person name="Sun X."/>
            <person name="Fu Y."/>
            <person name="Fang X."/>
            <person name="Guo X."/>
            <person name="Wang B."/>
            <person name="Hou R."/>
            <person name="Shen F."/>
            <person name="Mu B."/>
            <person name="Ni P."/>
            <person name="Lin R."/>
            <person name="Qian W."/>
            <person name="Wang G."/>
            <person name="Yu C."/>
            <person name="Nie W."/>
            <person name="Wang J."/>
            <person name="Wu Z."/>
            <person name="Liang H."/>
            <person name="Min J."/>
            <person name="Wu Q."/>
            <person name="Cheng S."/>
            <person name="Ruan J."/>
            <person name="Wang M."/>
            <person name="Shi Z."/>
            <person name="Wen M."/>
            <person name="Liu B."/>
            <person name="Ren X."/>
            <person name="Zheng H."/>
            <person name="Dong D."/>
            <person name="Cook K."/>
            <person name="Shan G."/>
            <person name="Zhang H."/>
            <person name="Kosiol C."/>
            <person name="Xie X."/>
            <person name="Lu Z."/>
            <person name="Zheng H."/>
            <person name="Li Y."/>
            <person name="Steiner C.C."/>
            <person name="Lam T.T."/>
            <person name="Lin S."/>
            <person name="Zhang Q."/>
            <person name="Li G."/>
            <person name="Tian J."/>
            <person name="Gong T."/>
            <person name="Liu H."/>
            <person name="Zhang D."/>
            <person name="Fang L."/>
            <person name="Ye C."/>
            <person name="Zhang J."/>
            <person name="Hu W."/>
            <person name="Xu A."/>
            <person name="Ren Y."/>
            <person name="Zhang G."/>
            <person name="Bruford M.W."/>
            <person name="Li Q."/>
            <person name="Ma L."/>
            <person name="Guo Y."/>
            <person name="An N."/>
            <person name="Hu Y."/>
            <person name="Zheng Y."/>
            <person name="Shi Y."/>
            <person name="Li Z."/>
            <person name="Liu Q."/>
            <person name="Chen Y."/>
            <person name="Zhao J."/>
            <person name="Qu N."/>
            <person name="Zhao S."/>
            <person name="Tian F."/>
            <person name="Wang X."/>
            <person name="Wang H."/>
            <person name="Xu L."/>
            <person name="Liu X."/>
            <person name="Vinar T."/>
            <person name="Wang Y."/>
            <person name="Lam T.W."/>
            <person name="Yiu S.M."/>
            <person name="Liu S."/>
            <person name="Zhang H."/>
            <person name="Li D."/>
            <person name="Huang Y."/>
            <person name="Wang X."/>
            <person name="Yang G."/>
            <person name="Jiang Z."/>
            <person name="Wang J."/>
            <person name="Qin N."/>
            <person name="Li L."/>
            <person name="Li J."/>
            <person name="Bolund L."/>
            <person name="Kristiansen K."/>
            <person name="Wong G.K."/>
            <person name="Olson M."/>
            <person name="Zhang X."/>
            <person name="Li S."/>
            <person name="Yang H."/>
            <person name="Wang J."/>
            <person name="Wang J."/>
        </authorList>
    </citation>
    <scope>NUCLEOTIDE SEQUENCE [LARGE SCALE GENOMIC DNA]</scope>
</reference>
<name>D2I258_AILME</name>
<dbReference type="Gene3D" id="1.10.238.10">
    <property type="entry name" value="EF-hand"/>
    <property type="match status" value="1"/>
</dbReference>
<dbReference type="CDD" id="cd00051">
    <property type="entry name" value="EFh"/>
    <property type="match status" value="1"/>
</dbReference>
<gene>
    <name evidence="4" type="ORF">PANDA_019446</name>
</gene>
<keyword evidence="1" id="KW-0479">Metal-binding</keyword>
<dbReference type="InterPro" id="IPR011992">
    <property type="entry name" value="EF-hand-dom_pair"/>
</dbReference>
<dbReference type="InterPro" id="IPR002048">
    <property type="entry name" value="EF_hand_dom"/>
</dbReference>
<dbReference type="HOGENOM" id="CLU_163775_0_0_1"/>
<evidence type="ECO:0000313" key="4">
    <source>
        <dbReference type="EMBL" id="EFB21531.1"/>
    </source>
</evidence>
<feature type="domain" description="EF-hand" evidence="3">
    <location>
        <begin position="61"/>
        <end position="96"/>
    </location>
</feature>
<dbReference type="OMA" id="SISYNEW"/>
<dbReference type="PROSITE" id="PS00018">
    <property type="entry name" value="EF_HAND_1"/>
    <property type="match status" value="1"/>
</dbReference>
<protein>
    <recommendedName>
        <fullName evidence="3">EF-hand domain-containing protein</fullName>
    </recommendedName>
</protein>
<evidence type="ECO:0000256" key="2">
    <source>
        <dbReference type="ARBA" id="ARBA00022837"/>
    </source>
</evidence>
<feature type="non-terminal residue" evidence="4">
    <location>
        <position position="1"/>
    </location>
</feature>
<accession>D2I258</accession>
<sequence>ILLKSVNTNACNLLELSTFMQYLQDNERIMRLTFKSLDTNNDGVIDTSEIIDALDLIGIQISEKEAMKILESMDTDGSMTVDWDEWRKYFLFKPARDVKEVARHWNYFT</sequence>
<proteinExistence type="predicted"/>
<dbReference type="InterPro" id="IPR018247">
    <property type="entry name" value="EF_Hand_1_Ca_BS"/>
</dbReference>
<dbReference type="eggNOG" id="KOG0036">
    <property type="taxonomic scope" value="Eukaryota"/>
</dbReference>
<evidence type="ECO:0000259" key="3">
    <source>
        <dbReference type="PROSITE" id="PS50222"/>
    </source>
</evidence>
<dbReference type="FunFam" id="1.10.238.10:FF:000028">
    <property type="entry name" value="Putative calcium-binding mitochondrial carrier protein scamc-2"/>
    <property type="match status" value="1"/>
</dbReference>
<dbReference type="AlphaFoldDB" id="D2I258"/>
<dbReference type="GO" id="GO:0005509">
    <property type="term" value="F:calcium ion binding"/>
    <property type="evidence" value="ECO:0007669"/>
    <property type="project" value="InterPro"/>
</dbReference>
<dbReference type="EMBL" id="GL194110">
    <property type="protein sequence ID" value="EFB21531.1"/>
    <property type="molecule type" value="Genomic_DNA"/>
</dbReference>
<dbReference type="InParanoid" id="D2I258"/>
<dbReference type="PROSITE" id="PS50222">
    <property type="entry name" value="EF_HAND_2"/>
    <property type="match status" value="2"/>
</dbReference>
<dbReference type="Pfam" id="PF13499">
    <property type="entry name" value="EF-hand_7"/>
    <property type="match status" value="1"/>
</dbReference>
<evidence type="ECO:0000256" key="1">
    <source>
        <dbReference type="ARBA" id="ARBA00022723"/>
    </source>
</evidence>
<keyword evidence="2" id="KW-0106">Calcium</keyword>
<organism evidence="4">
    <name type="scientific">Ailuropoda melanoleuca</name>
    <name type="common">Giant panda</name>
    <dbReference type="NCBI Taxonomy" id="9646"/>
    <lineage>
        <taxon>Eukaryota</taxon>
        <taxon>Metazoa</taxon>
        <taxon>Chordata</taxon>
        <taxon>Craniata</taxon>
        <taxon>Vertebrata</taxon>
        <taxon>Euteleostomi</taxon>
        <taxon>Mammalia</taxon>
        <taxon>Eutheria</taxon>
        <taxon>Laurasiatheria</taxon>
        <taxon>Carnivora</taxon>
        <taxon>Caniformia</taxon>
        <taxon>Ursidae</taxon>
        <taxon>Ailuropoda</taxon>
    </lineage>
</organism>